<evidence type="ECO:0000313" key="1">
    <source>
        <dbReference type="EMBL" id="VDN97282.1"/>
    </source>
</evidence>
<name>A0A0R3T358_RODNA</name>
<reference evidence="3" key="1">
    <citation type="submission" date="2017-02" db="UniProtKB">
        <authorList>
            <consortium name="WormBaseParasite"/>
        </authorList>
    </citation>
    <scope>IDENTIFICATION</scope>
</reference>
<dbReference type="EMBL" id="UZAE01000552">
    <property type="protein sequence ID" value="VDN97282.1"/>
    <property type="molecule type" value="Genomic_DNA"/>
</dbReference>
<reference evidence="1 2" key="2">
    <citation type="submission" date="2018-11" db="EMBL/GenBank/DDBJ databases">
        <authorList>
            <consortium name="Pathogen Informatics"/>
        </authorList>
    </citation>
    <scope>NUCLEOTIDE SEQUENCE [LARGE SCALE GENOMIC DNA]</scope>
</reference>
<organism evidence="3">
    <name type="scientific">Rodentolepis nana</name>
    <name type="common">Dwarf tapeworm</name>
    <name type="synonym">Hymenolepis nana</name>
    <dbReference type="NCBI Taxonomy" id="102285"/>
    <lineage>
        <taxon>Eukaryota</taxon>
        <taxon>Metazoa</taxon>
        <taxon>Spiralia</taxon>
        <taxon>Lophotrochozoa</taxon>
        <taxon>Platyhelminthes</taxon>
        <taxon>Cestoda</taxon>
        <taxon>Eucestoda</taxon>
        <taxon>Cyclophyllidea</taxon>
        <taxon>Hymenolepididae</taxon>
        <taxon>Rodentolepis</taxon>
    </lineage>
</organism>
<proteinExistence type="predicted"/>
<sequence>MPPEEASRNPVGAVFPGQFQFSFNVFITHLVSSRLVTTSLHPLNSRIWRLRTTIASHKDNLSSEVRFKPKRCLLKFWQFVACQDSSHFMCVCKSRCHRATTQTAQTFSFVACYAHVHKHSPSCALICHPPLPPHILPPKTIHKKKKKEK</sequence>
<gene>
    <name evidence="1" type="ORF">HNAJ_LOCUS1423</name>
</gene>
<dbReference type="WBParaSite" id="HNAJ_0000142401-mRNA-1">
    <property type="protein sequence ID" value="HNAJ_0000142401-mRNA-1"/>
    <property type="gene ID" value="HNAJ_0000142401"/>
</dbReference>
<accession>A0A0R3T358</accession>
<evidence type="ECO:0000313" key="2">
    <source>
        <dbReference type="Proteomes" id="UP000278807"/>
    </source>
</evidence>
<keyword evidence="2" id="KW-1185">Reference proteome</keyword>
<evidence type="ECO:0000313" key="3">
    <source>
        <dbReference type="WBParaSite" id="HNAJ_0000142401-mRNA-1"/>
    </source>
</evidence>
<protein>
    <submittedName>
        <fullName evidence="1 3">Uncharacterized protein</fullName>
    </submittedName>
</protein>
<dbReference type="AlphaFoldDB" id="A0A0R3T358"/>
<dbReference type="Proteomes" id="UP000278807">
    <property type="component" value="Unassembled WGS sequence"/>
</dbReference>